<dbReference type="PROSITE" id="PS50853">
    <property type="entry name" value="FN3"/>
    <property type="match status" value="1"/>
</dbReference>
<dbReference type="SUPFAM" id="SSF49265">
    <property type="entry name" value="Fibronectin type III"/>
    <property type="match status" value="1"/>
</dbReference>
<evidence type="ECO:0000313" key="4">
    <source>
        <dbReference type="WBParaSite" id="TCNE_0000123701-mRNA-1"/>
    </source>
</evidence>
<sequence>MNNRHMDERTVVIVRWKKPFRSNGRLKGYTVEYCKIPRFARTVQRGGCRRRVVTPTDRSLRITNLDYVSRYRLIVYGSTKAGDGDPNSRDVITLPEHFNVHMLPVQPILEESEVGSNHINITMTPGRRGSNDDRPVGNVMQTQGDAYAVLEKERKYGKSLTVASAGGQRFHEYSGWFVQFFSFYKSFADEFVLPRL</sequence>
<evidence type="ECO:0000259" key="1">
    <source>
        <dbReference type="PROSITE" id="PS50853"/>
    </source>
</evidence>
<dbReference type="WBParaSite" id="TCNE_0000123701-mRNA-1">
    <property type="protein sequence ID" value="TCNE_0000123701-mRNA-1"/>
    <property type="gene ID" value="TCNE_0000123701"/>
</dbReference>
<dbReference type="Proteomes" id="UP000050794">
    <property type="component" value="Unassembled WGS sequence"/>
</dbReference>
<protein>
    <submittedName>
        <fullName evidence="4">Fibronectin type-III domain-containing protein</fullName>
    </submittedName>
</protein>
<dbReference type="InterPro" id="IPR003961">
    <property type="entry name" value="FN3_dom"/>
</dbReference>
<dbReference type="EMBL" id="UYWY01000850">
    <property type="protein sequence ID" value="VDM25755.1"/>
    <property type="molecule type" value="Genomic_DNA"/>
</dbReference>
<evidence type="ECO:0000313" key="3">
    <source>
        <dbReference type="Proteomes" id="UP000050794"/>
    </source>
</evidence>
<dbReference type="InterPro" id="IPR013783">
    <property type="entry name" value="Ig-like_fold"/>
</dbReference>
<dbReference type="Gene3D" id="2.60.40.10">
    <property type="entry name" value="Immunoglobulins"/>
    <property type="match status" value="1"/>
</dbReference>
<dbReference type="InterPro" id="IPR036116">
    <property type="entry name" value="FN3_sf"/>
</dbReference>
<evidence type="ECO:0000313" key="2">
    <source>
        <dbReference type="EMBL" id="VDM25755.1"/>
    </source>
</evidence>
<reference evidence="2 3" key="2">
    <citation type="submission" date="2018-11" db="EMBL/GenBank/DDBJ databases">
        <authorList>
            <consortium name="Pathogen Informatics"/>
        </authorList>
    </citation>
    <scope>NUCLEOTIDE SEQUENCE [LARGE SCALE GENOMIC DNA]</scope>
</reference>
<dbReference type="Pfam" id="PF00041">
    <property type="entry name" value="fn3"/>
    <property type="match status" value="1"/>
</dbReference>
<name>A0A183TYB8_TOXCA</name>
<gene>
    <name evidence="2" type="ORF">TCNE_LOCUS1238</name>
</gene>
<proteinExistence type="predicted"/>
<dbReference type="CDD" id="cd00063">
    <property type="entry name" value="FN3"/>
    <property type="match status" value="1"/>
</dbReference>
<dbReference type="AlphaFoldDB" id="A0A183TYB8"/>
<keyword evidence="3" id="KW-1185">Reference proteome</keyword>
<organism evidence="3 4">
    <name type="scientific">Toxocara canis</name>
    <name type="common">Canine roundworm</name>
    <dbReference type="NCBI Taxonomy" id="6265"/>
    <lineage>
        <taxon>Eukaryota</taxon>
        <taxon>Metazoa</taxon>
        <taxon>Ecdysozoa</taxon>
        <taxon>Nematoda</taxon>
        <taxon>Chromadorea</taxon>
        <taxon>Rhabditida</taxon>
        <taxon>Spirurina</taxon>
        <taxon>Ascaridomorpha</taxon>
        <taxon>Ascaridoidea</taxon>
        <taxon>Toxocaridae</taxon>
        <taxon>Toxocara</taxon>
    </lineage>
</organism>
<reference evidence="4" key="1">
    <citation type="submission" date="2016-06" db="UniProtKB">
        <authorList>
            <consortium name="WormBaseParasite"/>
        </authorList>
    </citation>
    <scope>IDENTIFICATION</scope>
</reference>
<feature type="domain" description="Fibronectin type-III" evidence="1">
    <location>
        <begin position="1"/>
        <end position="97"/>
    </location>
</feature>
<accession>A0A183TYB8</accession>